<dbReference type="NCBIfam" id="TIGR00150">
    <property type="entry name" value="T6A_YjeE"/>
    <property type="match status" value="1"/>
</dbReference>
<dbReference type="GO" id="GO:0005737">
    <property type="term" value="C:cytoplasm"/>
    <property type="evidence" value="ECO:0007669"/>
    <property type="project" value="UniProtKB-SubCell"/>
</dbReference>
<keyword evidence="4" id="KW-0963">Cytoplasm</keyword>
<dbReference type="InterPro" id="IPR027417">
    <property type="entry name" value="P-loop_NTPase"/>
</dbReference>
<name>A0A1F4UR54_UNCKA</name>
<evidence type="ECO:0000256" key="4">
    <source>
        <dbReference type="ARBA" id="ARBA00022490"/>
    </source>
</evidence>
<dbReference type="Gene3D" id="3.40.50.300">
    <property type="entry name" value="P-loop containing nucleotide triphosphate hydrolases"/>
    <property type="match status" value="1"/>
</dbReference>
<evidence type="ECO:0000256" key="3">
    <source>
        <dbReference type="ARBA" id="ARBA00019010"/>
    </source>
</evidence>
<evidence type="ECO:0000256" key="1">
    <source>
        <dbReference type="ARBA" id="ARBA00004496"/>
    </source>
</evidence>
<keyword evidence="7" id="KW-0547">Nucleotide-binding</keyword>
<dbReference type="GO" id="GO:0016740">
    <property type="term" value="F:transferase activity"/>
    <property type="evidence" value="ECO:0007669"/>
    <property type="project" value="UniProtKB-KW"/>
</dbReference>
<evidence type="ECO:0000256" key="5">
    <source>
        <dbReference type="ARBA" id="ARBA00022694"/>
    </source>
</evidence>
<comment type="similarity">
    <text evidence="2">Belongs to the TsaE family.</text>
</comment>
<keyword evidence="6" id="KW-0479">Metal-binding</keyword>
<keyword evidence="5" id="KW-0819">tRNA processing</keyword>
<comment type="subcellular location">
    <subcellularLocation>
        <location evidence="1">Cytoplasm</location>
    </subcellularLocation>
</comment>
<dbReference type="InterPro" id="IPR003442">
    <property type="entry name" value="T6A_TsaE"/>
</dbReference>
<dbReference type="PANTHER" id="PTHR33540">
    <property type="entry name" value="TRNA THREONYLCARBAMOYLADENOSINE BIOSYNTHESIS PROTEIN TSAE"/>
    <property type="match status" value="1"/>
</dbReference>
<evidence type="ECO:0000313" key="11">
    <source>
        <dbReference type="EMBL" id="OGC47457.1"/>
    </source>
</evidence>
<protein>
    <recommendedName>
        <fullName evidence="3">tRNA threonylcarbamoyladenosine biosynthesis protein TsaE</fullName>
    </recommendedName>
    <alternativeName>
        <fullName evidence="10">t(6)A37 threonylcarbamoyladenosine biosynthesis protein TsaE</fullName>
    </alternativeName>
</protein>
<organism evidence="11 12">
    <name type="scientific">candidate division WWE3 bacterium RIFCSPHIGHO2_01_FULL_42_13</name>
    <dbReference type="NCBI Taxonomy" id="1802617"/>
    <lineage>
        <taxon>Bacteria</taxon>
        <taxon>Katanobacteria</taxon>
    </lineage>
</organism>
<sequence length="144" mass="16325">MDVLSRSTQETEELAKRLATQLKSGDVLALHGDLGSGKTTFTSYLVSALGIEKRVQSPTFVILRRYAAESEKKIQAVNHLDLYRIQSREEVEDLGLSDLFSEPNSITVIEWPEVAEEFLPENVTKISFEYVDENTRRIHAQNLN</sequence>
<dbReference type="AlphaFoldDB" id="A0A1F4UR54"/>
<comment type="caution">
    <text evidence="11">The sequence shown here is derived from an EMBL/GenBank/DDBJ whole genome shotgun (WGS) entry which is preliminary data.</text>
</comment>
<evidence type="ECO:0000256" key="8">
    <source>
        <dbReference type="ARBA" id="ARBA00022840"/>
    </source>
</evidence>
<dbReference type="Proteomes" id="UP000176608">
    <property type="component" value="Unassembled WGS sequence"/>
</dbReference>
<evidence type="ECO:0000256" key="10">
    <source>
        <dbReference type="ARBA" id="ARBA00032441"/>
    </source>
</evidence>
<gene>
    <name evidence="11" type="ORF">A2886_03475</name>
</gene>
<dbReference type="PANTHER" id="PTHR33540:SF2">
    <property type="entry name" value="TRNA THREONYLCARBAMOYLADENOSINE BIOSYNTHESIS PROTEIN TSAE"/>
    <property type="match status" value="1"/>
</dbReference>
<proteinExistence type="inferred from homology"/>
<dbReference type="Pfam" id="PF02367">
    <property type="entry name" value="TsaE"/>
    <property type="match status" value="1"/>
</dbReference>
<evidence type="ECO:0000256" key="6">
    <source>
        <dbReference type="ARBA" id="ARBA00022723"/>
    </source>
</evidence>
<evidence type="ECO:0000256" key="2">
    <source>
        <dbReference type="ARBA" id="ARBA00007599"/>
    </source>
</evidence>
<dbReference type="GO" id="GO:0046872">
    <property type="term" value="F:metal ion binding"/>
    <property type="evidence" value="ECO:0007669"/>
    <property type="project" value="UniProtKB-KW"/>
</dbReference>
<dbReference type="EMBL" id="MEVA01000009">
    <property type="protein sequence ID" value="OGC47457.1"/>
    <property type="molecule type" value="Genomic_DNA"/>
</dbReference>
<reference evidence="11 12" key="1">
    <citation type="journal article" date="2016" name="Nat. Commun.">
        <title>Thousands of microbial genomes shed light on interconnected biogeochemical processes in an aquifer system.</title>
        <authorList>
            <person name="Anantharaman K."/>
            <person name="Brown C.T."/>
            <person name="Hug L.A."/>
            <person name="Sharon I."/>
            <person name="Castelle C.J."/>
            <person name="Probst A.J."/>
            <person name="Thomas B.C."/>
            <person name="Singh A."/>
            <person name="Wilkins M.J."/>
            <person name="Karaoz U."/>
            <person name="Brodie E.L."/>
            <person name="Williams K.H."/>
            <person name="Hubbard S.S."/>
            <person name="Banfield J.F."/>
        </authorList>
    </citation>
    <scope>NUCLEOTIDE SEQUENCE [LARGE SCALE GENOMIC DNA]</scope>
</reference>
<accession>A0A1F4UR54</accession>
<keyword evidence="9" id="KW-0460">Magnesium</keyword>
<evidence type="ECO:0000313" key="12">
    <source>
        <dbReference type="Proteomes" id="UP000176608"/>
    </source>
</evidence>
<evidence type="ECO:0000256" key="7">
    <source>
        <dbReference type="ARBA" id="ARBA00022741"/>
    </source>
</evidence>
<evidence type="ECO:0000256" key="9">
    <source>
        <dbReference type="ARBA" id="ARBA00022842"/>
    </source>
</evidence>
<dbReference type="GO" id="GO:0005524">
    <property type="term" value="F:ATP binding"/>
    <property type="evidence" value="ECO:0007669"/>
    <property type="project" value="UniProtKB-KW"/>
</dbReference>
<dbReference type="SUPFAM" id="SSF52540">
    <property type="entry name" value="P-loop containing nucleoside triphosphate hydrolases"/>
    <property type="match status" value="1"/>
</dbReference>
<keyword evidence="8" id="KW-0067">ATP-binding</keyword>
<keyword evidence="11" id="KW-0808">Transferase</keyword>
<dbReference type="GO" id="GO:0002949">
    <property type="term" value="P:tRNA threonylcarbamoyladenosine modification"/>
    <property type="evidence" value="ECO:0007669"/>
    <property type="project" value="InterPro"/>
</dbReference>
<dbReference type="STRING" id="1802617.A2886_03475"/>